<dbReference type="AlphaFoldDB" id="H8K7B4"/>
<organism evidence="2 3">
    <name type="scientific">Rickettsia australis (strain Cutlack)</name>
    <dbReference type="NCBI Taxonomy" id="1105110"/>
    <lineage>
        <taxon>Bacteria</taxon>
        <taxon>Pseudomonadati</taxon>
        <taxon>Pseudomonadota</taxon>
        <taxon>Alphaproteobacteria</taxon>
        <taxon>Rickettsiales</taxon>
        <taxon>Rickettsiaceae</taxon>
        <taxon>Rickettsieae</taxon>
        <taxon>Rickettsia</taxon>
        <taxon>spotted fever group</taxon>
    </lineage>
</organism>
<feature type="compositionally biased region" description="Acidic residues" evidence="1">
    <location>
        <begin position="13"/>
        <end position="24"/>
    </location>
</feature>
<feature type="region of interest" description="Disordered" evidence="1">
    <location>
        <begin position="1"/>
        <end position="29"/>
    </location>
</feature>
<name>H8K7B4_RICAC</name>
<dbReference type="KEGG" id="rau:MC5_04215"/>
<dbReference type="Proteomes" id="UP000007589">
    <property type="component" value="Chromosome"/>
</dbReference>
<evidence type="ECO:0000313" key="3">
    <source>
        <dbReference type="Proteomes" id="UP000007589"/>
    </source>
</evidence>
<sequence>METTKDSFKVISSDEESNISDDDFAPPAGIPKELDLNNPNSEHWNVLFSQATTLANKTTSTPEIIKHGKIMPVQY</sequence>
<keyword evidence="3" id="KW-1185">Reference proteome</keyword>
<protein>
    <submittedName>
        <fullName evidence="2">Uncharacterized protein</fullName>
    </submittedName>
</protein>
<dbReference type="EMBL" id="CP003338">
    <property type="protein sequence ID" value="AFC71157.1"/>
    <property type="molecule type" value="Genomic_DNA"/>
</dbReference>
<dbReference type="RefSeq" id="WP_014412684.1">
    <property type="nucleotide sequence ID" value="NC_017058.1"/>
</dbReference>
<accession>H8K7B4</accession>
<evidence type="ECO:0000313" key="2">
    <source>
        <dbReference type="EMBL" id="AFC71157.1"/>
    </source>
</evidence>
<proteinExistence type="predicted"/>
<evidence type="ECO:0000256" key="1">
    <source>
        <dbReference type="SAM" id="MobiDB-lite"/>
    </source>
</evidence>
<dbReference type="HOGENOM" id="CLU_2668700_0_0_5"/>
<gene>
    <name evidence="2" type="ordered locus">MC5_04215</name>
</gene>
<reference evidence="3" key="1">
    <citation type="submission" date="2012-02" db="EMBL/GenBank/DDBJ databases">
        <title>Complete genome sequence of Rickettsia australis strain Cutlack.</title>
        <authorList>
            <person name="Johnson S.L."/>
            <person name="Munk A.C."/>
            <person name="Han S."/>
            <person name="Bruce D.C."/>
            <person name="Dasch G.A."/>
        </authorList>
    </citation>
    <scope>NUCLEOTIDE SEQUENCE [LARGE SCALE GENOMIC DNA]</scope>
    <source>
        <strain evidence="3">Cutlack</strain>
    </source>
</reference>